<sequence>MIYGCGIKKYLDIENKINELFFIYNKHDKHDYLIREQIFLLFYRDIIWRIVRKLKYYPRCLEKMDLIHEGVLIIEDTLSNYVYNKYKCDFVTFAKGKIKQKIDTLIRLSHYPSTPIRVYNKNKKNKRPNKDIELFSSLEYTENRIVTKYENAFYFPQMINPHQVYINKLNYEIMLHKMNKYLNKKEYQVLAHSYGITKKHINNTYYEFCWTDDEIALRLDITKKQIYKYREKAIFKLKKNYINKLI</sequence>
<dbReference type="EMBL" id="CP146843">
    <property type="protein sequence ID" value="WYY26586.1"/>
    <property type="molecule type" value="Genomic_DNA"/>
</dbReference>
<proteinExistence type="predicted"/>
<keyword evidence="2" id="KW-1185">Reference proteome</keyword>
<reference evidence="1" key="1">
    <citation type="submission" date="2024-03" db="EMBL/GenBank/DDBJ databases">
        <title>The Complete Genome of 'Candidatus Phytoplasma fraxini' AshY1 from the Ash Yellows Group.</title>
        <authorList>
            <person name="Boehm J.W."/>
            <person name="Huettel B."/>
            <person name="Schneider B."/>
            <person name="Kube M."/>
        </authorList>
    </citation>
    <scope>NUCLEOTIDE SEQUENCE [LARGE SCALE GENOMIC DNA]</scope>
    <source>
        <strain evidence="1">AshY1</strain>
    </source>
</reference>
<dbReference type="RefSeq" id="WP_341266485.1">
    <property type="nucleotide sequence ID" value="NZ_CP146843.1"/>
</dbReference>
<evidence type="ECO:0000313" key="2">
    <source>
        <dbReference type="Proteomes" id="UP001484199"/>
    </source>
</evidence>
<dbReference type="SUPFAM" id="SSF88946">
    <property type="entry name" value="Sigma2 domain of RNA polymerase sigma factors"/>
    <property type="match status" value="1"/>
</dbReference>
<dbReference type="InterPro" id="IPR013325">
    <property type="entry name" value="RNA_pol_sigma_r2"/>
</dbReference>
<dbReference type="SUPFAM" id="SSF88659">
    <property type="entry name" value="Sigma3 and sigma4 domains of RNA polymerase sigma factors"/>
    <property type="match status" value="1"/>
</dbReference>
<name>A0ABZ2U8E6_ASHYP</name>
<dbReference type="InterPro" id="IPR013324">
    <property type="entry name" value="RNA_pol_sigma_r3/r4-like"/>
</dbReference>
<protein>
    <submittedName>
        <fullName evidence="1">Uncharacterized protein</fullName>
    </submittedName>
</protein>
<dbReference type="Proteomes" id="UP001484199">
    <property type="component" value="Chromosome"/>
</dbReference>
<evidence type="ECO:0000313" key="1">
    <source>
        <dbReference type="EMBL" id="WYY26586.1"/>
    </source>
</evidence>
<accession>A0ABZ2U8E6</accession>
<gene>
    <name evidence="1" type="ORF">AshY1_04800</name>
</gene>
<organism evidence="1 2">
    <name type="scientific">Ash yellows phytoplasma</name>
    <dbReference type="NCBI Taxonomy" id="35780"/>
    <lineage>
        <taxon>Bacteria</taxon>
        <taxon>Bacillati</taxon>
        <taxon>Mycoplasmatota</taxon>
        <taxon>Mollicutes</taxon>
        <taxon>Acholeplasmatales</taxon>
        <taxon>Acholeplasmataceae</taxon>
        <taxon>Candidatus Phytoplasma</taxon>
        <taxon>16SrVII (Ash yellows group)</taxon>
    </lineage>
</organism>